<dbReference type="Proteomes" id="UP000594380">
    <property type="component" value="Unassembled WGS sequence"/>
</dbReference>
<dbReference type="RefSeq" id="WP_176112684.1">
    <property type="nucleotide sequence ID" value="NZ_JAALDK010000004.1"/>
</dbReference>
<sequence>MAWVRRVMHRAPVTALSSELVRFDMQALETPEISGVEYQQGRHCNERYRLRARRCVDATVCYRFPEPFFRRFMRIATKRAAGSVPAIAGCCLPTVVSSSDQRSVLLIHVSVQAEVVSACFRICLNNQITH</sequence>
<reference evidence="2 3" key="1">
    <citation type="submission" date="2020-02" db="EMBL/GenBank/DDBJ databases">
        <title>Paraburkholderia simonii sp. nov. and Paraburkholderia youngii sp. nov. Brazilian and Mexican Mimosa-associated rhizobia.</title>
        <authorList>
            <person name="Mavima L."/>
            <person name="Beukes C.W."/>
            <person name="Chan W.Y."/>
            <person name="Palmer M."/>
            <person name="De Meyer S.E."/>
            <person name="James E.K."/>
            <person name="Venter S.N."/>
            <person name="Steenkamp E.T."/>
        </authorList>
    </citation>
    <scope>NUCLEOTIDE SEQUENCE [LARGE SCALE GENOMIC DNA]</scope>
    <source>
        <strain evidence="2 3">JPY169</strain>
    </source>
</reference>
<evidence type="ECO:0000313" key="2">
    <source>
        <dbReference type="EMBL" id="NUY06167.1"/>
    </source>
</evidence>
<gene>
    <name evidence="2" type="ORF">G5S42_43375</name>
</gene>
<proteinExistence type="predicted"/>
<name>A0A7Y6N3I6_9BURK</name>
<dbReference type="InterPro" id="IPR025938">
    <property type="entry name" value="RRXRR_dom"/>
</dbReference>
<dbReference type="AlphaFoldDB" id="A0A7Y6N3I6"/>
<dbReference type="Pfam" id="PF14239">
    <property type="entry name" value="RRXRR"/>
    <property type="match status" value="1"/>
</dbReference>
<evidence type="ECO:0000313" key="3">
    <source>
        <dbReference type="Proteomes" id="UP000594380"/>
    </source>
</evidence>
<accession>A0A7Y6N3I6</accession>
<feature type="domain" description="RRXRR" evidence="1">
    <location>
        <begin position="2"/>
        <end position="41"/>
    </location>
</feature>
<comment type="caution">
    <text evidence="2">The sequence shown here is derived from an EMBL/GenBank/DDBJ whole genome shotgun (WGS) entry which is preliminary data.</text>
</comment>
<organism evidence="2 3">
    <name type="scientific">Paraburkholderia youngii</name>
    <dbReference type="NCBI Taxonomy" id="2782701"/>
    <lineage>
        <taxon>Bacteria</taxon>
        <taxon>Pseudomonadati</taxon>
        <taxon>Pseudomonadota</taxon>
        <taxon>Betaproteobacteria</taxon>
        <taxon>Burkholderiales</taxon>
        <taxon>Burkholderiaceae</taxon>
        <taxon>Paraburkholderia</taxon>
    </lineage>
</organism>
<protein>
    <recommendedName>
        <fullName evidence="1">RRXRR domain-containing protein</fullName>
    </recommendedName>
</protein>
<dbReference type="EMBL" id="JAALDK010000004">
    <property type="protein sequence ID" value="NUY06167.1"/>
    <property type="molecule type" value="Genomic_DNA"/>
</dbReference>
<evidence type="ECO:0000259" key="1">
    <source>
        <dbReference type="Pfam" id="PF14239"/>
    </source>
</evidence>
<dbReference type="GeneID" id="301107488"/>